<dbReference type="PANTHER" id="PTHR10098">
    <property type="entry name" value="RAPSYN-RELATED"/>
    <property type="match status" value="1"/>
</dbReference>
<dbReference type="PANTHER" id="PTHR10098:SF108">
    <property type="entry name" value="TETRATRICOPEPTIDE REPEAT PROTEIN 28"/>
    <property type="match status" value="1"/>
</dbReference>
<dbReference type="InterPro" id="IPR011990">
    <property type="entry name" value="TPR-like_helical_dom_sf"/>
</dbReference>
<dbReference type="SUPFAM" id="SSF48452">
    <property type="entry name" value="TPR-like"/>
    <property type="match status" value="1"/>
</dbReference>
<accession>Q4C5K3</accession>
<evidence type="ECO:0000313" key="3">
    <source>
        <dbReference type="Proteomes" id="UP000003922"/>
    </source>
</evidence>
<comment type="caution">
    <text evidence="2">The sequence shown here is derived from an EMBL/GenBank/DDBJ whole genome shotgun (WGS) entry which is preliminary data.</text>
</comment>
<reference evidence="2" key="3">
    <citation type="submission" date="2016-12" db="EMBL/GenBank/DDBJ databases">
        <title>Annotation of the draft genome assembly of Crocosphaera watsonii WH 8501.</title>
        <authorList>
            <consortium name="US DOE Joint Genome Institute (JGI-ORNL)"/>
            <person name="Larimer F."/>
            <person name="Land M."/>
        </authorList>
    </citation>
    <scope>NUCLEOTIDE SEQUENCE</scope>
    <source>
        <strain evidence="2">WH 8501</strain>
    </source>
</reference>
<reference evidence="2" key="1">
    <citation type="submission" date="2004-02" db="EMBL/GenBank/DDBJ databases">
        <authorList>
            <consortium name="DOE Joint Genome Institute"/>
        </authorList>
    </citation>
    <scope>NUCLEOTIDE SEQUENCE [LARGE SCALE GENOMIC DNA]</scope>
    <source>
        <strain evidence="2">WH 8501</strain>
    </source>
</reference>
<reference evidence="2" key="2">
    <citation type="submission" date="2005-06" db="EMBL/GenBank/DDBJ databases">
        <title>Sequencing of the draft genome and assembly of Crocosphaera watsonii WH 8501.</title>
        <authorList>
            <consortium name="US DOE Joint Genome Institute (JGI-PGF)"/>
            <person name="Copeland A."/>
            <person name="Lucas S."/>
            <person name="Lapidus A."/>
            <person name="Barry K."/>
            <person name="Detter C."/>
            <person name="Glavina T."/>
            <person name="Hammon N."/>
            <person name="Israni S."/>
            <person name="Pitluck S."/>
            <person name="Richardson P."/>
        </authorList>
    </citation>
    <scope>NUCLEOTIDE SEQUENCE [LARGE SCALE GENOMIC DNA]</scope>
    <source>
        <strain evidence="2">WH 8501</strain>
    </source>
</reference>
<name>Q4C5K3_CROWT</name>
<dbReference type="Proteomes" id="UP000003922">
    <property type="component" value="Unassembled WGS sequence"/>
</dbReference>
<protein>
    <submittedName>
        <fullName evidence="2">Similar to Uncharacterized protein conserved in bacteria</fullName>
    </submittedName>
</protein>
<keyword evidence="3" id="KW-1185">Reference proteome</keyword>
<dbReference type="Pfam" id="PF12770">
    <property type="entry name" value="CHAT"/>
    <property type="match status" value="1"/>
</dbReference>
<sequence length="721" mass="82979">MVYPILQQHQHLLDDVLAQLLPQWIKHGVSQINPEETAAIVGVIENLCIHISQFPLGSRANNLEIAIKEYETVLEMRPRATMAEQWAMTQNNLGNAYSDRIRGEMDQNIEHAIEAYEQSLQVYTRDAFPEQWAMTQNNLGNAYYSRIRGERAQNIEHAIEAYEQSLQVRTPTAFPLDCLQTGRNLGNIGKAEKDWETAMKGYGQAIAGVEQSRDWAITQYSKKEILGDAIGVYHGMIEVCYQAGQLDRAFTTVESNKSRYLVELLAATTVNIPDTATDDQRQVYQAYQQLRRRLDISGLQSGNSEELNSERLQLNELLNEIKGFDPNFAVTQKVERIKLSEIQSILDPKTVIWEWYISDDKFYCFVITENSIDVVISNEQQLEQLKDWSNGYFDSYVQENWNTLPEKLGYFWETLLLPQVLEKTPKHCDELILIPHQYLHIFPIHAVYNPENNLSLAETFKQGIQYSPSCQLLQKIEKKSRQRKEPKPLFFGIQNPTEDLFYGGLEVEIIAESFKPDTFVLKEKEASKTKLLEVNNIQQLRRSRYLHFSCHGSFNLDSPLDSFLLLAGETDKDRLNEQELETFKNEGFLKDEKGVIKPIQKLTLEDIFEKINLPQCELVILSACRTGLTGLSKGVDEYIGLGSGFLYAGSLHVINSLWSVGEFSTAILMIRFYQLMFDKNNPVSIHLALQKAQNWMKRVTKKDRIDWLTTLPFKDKKPYKI</sequence>
<dbReference type="RefSeq" id="WP_007304899.1">
    <property type="nucleotide sequence ID" value="NZ_AADV02000005.1"/>
</dbReference>
<feature type="domain" description="CHAT" evidence="1">
    <location>
        <begin position="412"/>
        <end position="702"/>
    </location>
</feature>
<dbReference type="Gene3D" id="1.25.40.10">
    <property type="entry name" value="Tetratricopeptide repeat domain"/>
    <property type="match status" value="1"/>
</dbReference>
<evidence type="ECO:0000259" key="1">
    <source>
        <dbReference type="Pfam" id="PF12770"/>
    </source>
</evidence>
<dbReference type="AlphaFoldDB" id="Q4C5K3"/>
<organism evidence="2 3">
    <name type="scientific">Crocosphaera watsonii WH 8501</name>
    <dbReference type="NCBI Taxonomy" id="165597"/>
    <lineage>
        <taxon>Bacteria</taxon>
        <taxon>Bacillati</taxon>
        <taxon>Cyanobacteriota</taxon>
        <taxon>Cyanophyceae</taxon>
        <taxon>Oscillatoriophycideae</taxon>
        <taxon>Chroococcales</taxon>
        <taxon>Aphanothecaceae</taxon>
        <taxon>Crocosphaera</taxon>
    </lineage>
</organism>
<dbReference type="OrthoDB" id="433986at2"/>
<evidence type="ECO:0000313" key="2">
    <source>
        <dbReference type="EMBL" id="EAM51385.1"/>
    </source>
</evidence>
<gene>
    <name evidence="2" type="ORF">CwatDRAFT_4509</name>
</gene>
<proteinExistence type="predicted"/>
<dbReference type="InterPro" id="IPR024983">
    <property type="entry name" value="CHAT_dom"/>
</dbReference>
<dbReference type="KEGG" id="cwa:CwatDRAFT_4509"/>
<dbReference type="EMBL" id="AADV02000005">
    <property type="protein sequence ID" value="EAM51385.1"/>
    <property type="molecule type" value="Genomic_DNA"/>
</dbReference>